<protein>
    <submittedName>
        <fullName evidence="2">Uncharacterized protein</fullName>
    </submittedName>
</protein>
<feature type="compositionally biased region" description="Low complexity" evidence="1">
    <location>
        <begin position="263"/>
        <end position="339"/>
    </location>
</feature>
<evidence type="ECO:0000313" key="2">
    <source>
        <dbReference type="EMBL" id="CAB4128678.1"/>
    </source>
</evidence>
<name>A0A6J5L1K6_9CAUD</name>
<gene>
    <name evidence="2" type="ORF">UFOVP114_57</name>
</gene>
<feature type="region of interest" description="Disordered" evidence="1">
    <location>
        <begin position="247"/>
        <end position="356"/>
    </location>
</feature>
<evidence type="ECO:0000256" key="1">
    <source>
        <dbReference type="SAM" id="MobiDB-lite"/>
    </source>
</evidence>
<feature type="compositionally biased region" description="Low complexity" evidence="1">
    <location>
        <begin position="75"/>
        <end position="92"/>
    </location>
</feature>
<accession>A0A6J5L1K6</accession>
<sequence length="356" mass="35453">MAWFHKTQKGGRYSVGGVSFLVGADGRLFPDPTPGTPAELRLLTMASRPDGQVAQREAAPAGPVAPQPPVELTDAPKAAAPAPAAAAPAAAPAEPGQSLGLAWFHKLLRKGTYSVGGAVFTVTDMGVLIPPPGKDLYARLERNVNLELREILPHEVPSLVPPAPAKVAKAPPPPPAPGATDMTFDADFGMGMTTQNVDLKGRDVAPAAVQQAQAVASQVTLSAIAAATPEAAKPAAPLVETPVVPGAATADDFVPPVHDDPAPEAAAETAATEAPAAEPAAEAPAAPAAETAVTEAPAEAPAAPAAETAVTEAPAEAPAAPAAAETAAPEAPAADATATNQPRKGLRVALRPATGS</sequence>
<proteinExistence type="predicted"/>
<reference evidence="2" key="1">
    <citation type="submission" date="2020-04" db="EMBL/GenBank/DDBJ databases">
        <authorList>
            <person name="Chiriac C."/>
            <person name="Salcher M."/>
            <person name="Ghai R."/>
            <person name="Kavagutti S V."/>
        </authorList>
    </citation>
    <scope>NUCLEOTIDE SEQUENCE</scope>
</reference>
<feature type="region of interest" description="Disordered" evidence="1">
    <location>
        <begin position="51"/>
        <end position="92"/>
    </location>
</feature>
<dbReference type="EMBL" id="LR796230">
    <property type="protein sequence ID" value="CAB4128678.1"/>
    <property type="molecule type" value="Genomic_DNA"/>
</dbReference>
<organism evidence="2">
    <name type="scientific">uncultured Caudovirales phage</name>
    <dbReference type="NCBI Taxonomy" id="2100421"/>
    <lineage>
        <taxon>Viruses</taxon>
        <taxon>Duplodnaviria</taxon>
        <taxon>Heunggongvirae</taxon>
        <taxon>Uroviricota</taxon>
        <taxon>Caudoviricetes</taxon>
        <taxon>Peduoviridae</taxon>
        <taxon>Maltschvirus</taxon>
        <taxon>Maltschvirus maltsch</taxon>
    </lineage>
</organism>